<evidence type="ECO:0000313" key="1">
    <source>
        <dbReference type="EMBL" id="MBK1617811.1"/>
    </source>
</evidence>
<gene>
    <name evidence="1" type="ORF">CKO42_04940</name>
</gene>
<evidence type="ECO:0000313" key="2">
    <source>
        <dbReference type="Proteomes" id="UP001138768"/>
    </source>
</evidence>
<keyword evidence="2" id="KW-1185">Reference proteome</keyword>
<sequence>MRLTPLLLIQPYRMRLIHQRLSPLMPTLEARSDKIQRAGGNGRIGRHGMRAAQVRATRALRPPQRGSVALLRTQMRGQMCGQI</sequence>
<dbReference type="AlphaFoldDB" id="A0A9X0W6N6"/>
<protein>
    <submittedName>
        <fullName evidence="1">Uncharacterized protein</fullName>
    </submittedName>
</protein>
<dbReference type="Proteomes" id="UP001138768">
    <property type="component" value="Unassembled WGS sequence"/>
</dbReference>
<proteinExistence type="predicted"/>
<comment type="caution">
    <text evidence="1">The sequence shown here is derived from an EMBL/GenBank/DDBJ whole genome shotgun (WGS) entry which is preliminary data.</text>
</comment>
<name>A0A9X0W6N6_9GAMM</name>
<organism evidence="1 2">
    <name type="scientific">Lamprobacter modestohalophilus</name>
    <dbReference type="NCBI Taxonomy" id="1064514"/>
    <lineage>
        <taxon>Bacteria</taxon>
        <taxon>Pseudomonadati</taxon>
        <taxon>Pseudomonadota</taxon>
        <taxon>Gammaproteobacteria</taxon>
        <taxon>Chromatiales</taxon>
        <taxon>Chromatiaceae</taxon>
        <taxon>Lamprobacter</taxon>
    </lineage>
</organism>
<dbReference type="EMBL" id="NRRY01000005">
    <property type="protein sequence ID" value="MBK1617811.1"/>
    <property type="molecule type" value="Genomic_DNA"/>
</dbReference>
<reference evidence="1 2" key="1">
    <citation type="journal article" date="2020" name="Microorganisms">
        <title>Osmotic Adaptation and Compatible Solute Biosynthesis of Phototrophic Bacteria as Revealed from Genome Analyses.</title>
        <authorList>
            <person name="Imhoff J.F."/>
            <person name="Rahn T."/>
            <person name="Kunzel S."/>
            <person name="Keller A."/>
            <person name="Neulinger S.C."/>
        </authorList>
    </citation>
    <scope>NUCLEOTIDE SEQUENCE [LARGE SCALE GENOMIC DNA]</scope>
    <source>
        <strain evidence="1 2">DSM 25653</strain>
    </source>
</reference>
<accession>A0A9X0W6N6</accession>